<feature type="region of interest" description="Disordered" evidence="1">
    <location>
        <begin position="1"/>
        <end position="128"/>
    </location>
</feature>
<dbReference type="EMBL" id="MU005765">
    <property type="protein sequence ID" value="KAF2713720.1"/>
    <property type="molecule type" value="Genomic_DNA"/>
</dbReference>
<name>A0A6G1KLP0_9PLEO</name>
<protein>
    <submittedName>
        <fullName evidence="2">Uncharacterized protein</fullName>
    </submittedName>
</protein>
<evidence type="ECO:0000313" key="2">
    <source>
        <dbReference type="EMBL" id="KAF2713720.1"/>
    </source>
</evidence>
<feature type="compositionally biased region" description="Basic and acidic residues" evidence="1">
    <location>
        <begin position="103"/>
        <end position="119"/>
    </location>
</feature>
<reference evidence="2" key="1">
    <citation type="journal article" date="2020" name="Stud. Mycol.">
        <title>101 Dothideomycetes genomes: a test case for predicting lifestyles and emergence of pathogens.</title>
        <authorList>
            <person name="Haridas S."/>
            <person name="Albert R."/>
            <person name="Binder M."/>
            <person name="Bloem J."/>
            <person name="Labutti K."/>
            <person name="Salamov A."/>
            <person name="Andreopoulos B."/>
            <person name="Baker S."/>
            <person name="Barry K."/>
            <person name="Bills G."/>
            <person name="Bluhm B."/>
            <person name="Cannon C."/>
            <person name="Castanera R."/>
            <person name="Culley D."/>
            <person name="Daum C."/>
            <person name="Ezra D."/>
            <person name="Gonzalez J."/>
            <person name="Henrissat B."/>
            <person name="Kuo A."/>
            <person name="Liang C."/>
            <person name="Lipzen A."/>
            <person name="Lutzoni F."/>
            <person name="Magnuson J."/>
            <person name="Mondo S."/>
            <person name="Nolan M."/>
            <person name="Ohm R."/>
            <person name="Pangilinan J."/>
            <person name="Park H.-J."/>
            <person name="Ramirez L."/>
            <person name="Alfaro M."/>
            <person name="Sun H."/>
            <person name="Tritt A."/>
            <person name="Yoshinaga Y."/>
            <person name="Zwiers L.-H."/>
            <person name="Turgeon B."/>
            <person name="Goodwin S."/>
            <person name="Spatafora J."/>
            <person name="Crous P."/>
            <person name="Grigoriev I."/>
        </authorList>
    </citation>
    <scope>NUCLEOTIDE SEQUENCE</scope>
    <source>
        <strain evidence="2">CBS 279.74</strain>
    </source>
</reference>
<keyword evidence="3" id="KW-1185">Reference proteome</keyword>
<evidence type="ECO:0000313" key="3">
    <source>
        <dbReference type="Proteomes" id="UP000799428"/>
    </source>
</evidence>
<feature type="compositionally biased region" description="Polar residues" evidence="1">
    <location>
        <begin position="8"/>
        <end position="29"/>
    </location>
</feature>
<feature type="compositionally biased region" description="Basic and acidic residues" evidence="1">
    <location>
        <begin position="56"/>
        <end position="65"/>
    </location>
</feature>
<accession>A0A6G1KLP0</accession>
<dbReference type="AlphaFoldDB" id="A0A6G1KLP0"/>
<gene>
    <name evidence="2" type="ORF">K504DRAFT_462217</name>
</gene>
<sequence length="128" mass="14420">MTGPHRANVTSQKPSSTSQHAPSVSQSHYPDSLPPPVTTKVPAVEISSSNTKKRDRTNYELEDKQNGPSPSPKKQRREKPEQPGKNIREESTNGNKANSRRCGKVEGRSKQQREVDGSLKRYQLRSWR</sequence>
<feature type="compositionally biased region" description="Basic and acidic residues" evidence="1">
    <location>
        <begin position="78"/>
        <end position="91"/>
    </location>
</feature>
<evidence type="ECO:0000256" key="1">
    <source>
        <dbReference type="SAM" id="MobiDB-lite"/>
    </source>
</evidence>
<dbReference type="Proteomes" id="UP000799428">
    <property type="component" value="Unassembled WGS sequence"/>
</dbReference>
<organism evidence="2 3">
    <name type="scientific">Pleomassaria siparia CBS 279.74</name>
    <dbReference type="NCBI Taxonomy" id="1314801"/>
    <lineage>
        <taxon>Eukaryota</taxon>
        <taxon>Fungi</taxon>
        <taxon>Dikarya</taxon>
        <taxon>Ascomycota</taxon>
        <taxon>Pezizomycotina</taxon>
        <taxon>Dothideomycetes</taxon>
        <taxon>Pleosporomycetidae</taxon>
        <taxon>Pleosporales</taxon>
        <taxon>Pleomassariaceae</taxon>
        <taxon>Pleomassaria</taxon>
    </lineage>
</organism>
<proteinExistence type="predicted"/>